<dbReference type="AlphaFoldDB" id="A0A174G7V7"/>
<dbReference type="GeneID" id="75080378"/>
<proteinExistence type="predicted"/>
<name>A0A174G7V7_9FIRM</name>
<keyword evidence="2" id="KW-0808">Transferase</keyword>
<dbReference type="EMBL" id="CYZP01000040">
    <property type="protein sequence ID" value="CUO58091.1"/>
    <property type="molecule type" value="Genomic_DNA"/>
</dbReference>
<sequence>MKLLIVGAGGYGLLVREMAEAQGYKVDFLDDNSPLAVGKVENLEKIEGEYDGSIVAIGNPEIKQKILRRMKNLVTLIHPTACVSVSAVIGTGCVIEANTVVNSNAVVNDGSFICAGAVVNHNAVVGKFCQIDCNAVVAVGAKVPESTKVQSCTVFK</sequence>
<dbReference type="GO" id="GO:0016746">
    <property type="term" value="F:acyltransferase activity"/>
    <property type="evidence" value="ECO:0007669"/>
    <property type="project" value="UniProtKB-KW"/>
</dbReference>
<organism evidence="2 3">
    <name type="scientific">Blautia obeum</name>
    <dbReference type="NCBI Taxonomy" id="40520"/>
    <lineage>
        <taxon>Bacteria</taxon>
        <taxon>Bacillati</taxon>
        <taxon>Bacillota</taxon>
        <taxon>Clostridia</taxon>
        <taxon>Lachnospirales</taxon>
        <taxon>Lachnospiraceae</taxon>
        <taxon>Blautia</taxon>
    </lineage>
</organism>
<dbReference type="Gene3D" id="2.160.10.10">
    <property type="entry name" value="Hexapeptide repeat proteins"/>
    <property type="match status" value="1"/>
</dbReference>
<dbReference type="Proteomes" id="UP000095645">
    <property type="component" value="Unassembled WGS sequence"/>
</dbReference>
<evidence type="ECO:0000259" key="1">
    <source>
        <dbReference type="Pfam" id="PF17836"/>
    </source>
</evidence>
<dbReference type="InterPro" id="IPR041561">
    <property type="entry name" value="PglD_N"/>
</dbReference>
<reference evidence="2 3" key="1">
    <citation type="submission" date="2015-09" db="EMBL/GenBank/DDBJ databases">
        <authorList>
            <consortium name="Pathogen Informatics"/>
        </authorList>
    </citation>
    <scope>NUCLEOTIDE SEQUENCE [LARGE SCALE GENOMIC DNA]</scope>
    <source>
        <strain evidence="2 3">2789STDY5834861</strain>
    </source>
</reference>
<protein>
    <submittedName>
        <fullName evidence="2">UDP-3-O-[3-hydroxymyristoyl] glucosamine N-acyltransferase</fullName>
    </submittedName>
</protein>
<gene>
    <name evidence="2" type="ORF">ERS852476_03306</name>
</gene>
<dbReference type="Pfam" id="PF17836">
    <property type="entry name" value="PglD_N"/>
    <property type="match status" value="1"/>
</dbReference>
<accession>A0A174G7V7</accession>
<dbReference type="SUPFAM" id="SSF51161">
    <property type="entry name" value="Trimeric LpxA-like enzymes"/>
    <property type="match status" value="1"/>
</dbReference>
<dbReference type="Gene3D" id="3.40.50.20">
    <property type="match status" value="1"/>
</dbReference>
<feature type="domain" description="PglD N-terminal" evidence="1">
    <location>
        <begin position="2"/>
        <end position="69"/>
    </location>
</feature>
<dbReference type="InterPro" id="IPR011004">
    <property type="entry name" value="Trimer_LpxA-like_sf"/>
</dbReference>
<evidence type="ECO:0000313" key="3">
    <source>
        <dbReference type="Proteomes" id="UP000095645"/>
    </source>
</evidence>
<evidence type="ECO:0000313" key="2">
    <source>
        <dbReference type="EMBL" id="CUO58091.1"/>
    </source>
</evidence>
<keyword evidence="2" id="KW-0012">Acyltransferase</keyword>
<dbReference type="RefSeq" id="WP_025577830.1">
    <property type="nucleotide sequence ID" value="NZ_CYZP01000040.1"/>
</dbReference>